<dbReference type="Gene3D" id="3.40.50.300">
    <property type="entry name" value="P-loop containing nucleotide triphosphate hydrolases"/>
    <property type="match status" value="1"/>
</dbReference>
<dbReference type="InterPro" id="IPR003593">
    <property type="entry name" value="AAA+_ATPase"/>
</dbReference>
<dbReference type="AlphaFoldDB" id="A0A495AAI6"/>
<keyword evidence="4" id="KW-1185">Reference proteome</keyword>
<dbReference type="InterPro" id="IPR027417">
    <property type="entry name" value="P-loop_NTPase"/>
</dbReference>
<feature type="domain" description="AAA+ ATPase" evidence="2">
    <location>
        <begin position="166"/>
        <end position="353"/>
    </location>
</feature>
<organism evidence="3 4">
    <name type="scientific">Kocuria tytonis</name>
    <dbReference type="NCBI Taxonomy" id="2054280"/>
    <lineage>
        <taxon>Bacteria</taxon>
        <taxon>Bacillati</taxon>
        <taxon>Actinomycetota</taxon>
        <taxon>Actinomycetes</taxon>
        <taxon>Micrococcales</taxon>
        <taxon>Micrococcaceae</taxon>
        <taxon>Kocuria</taxon>
    </lineage>
</organism>
<dbReference type="SUPFAM" id="SSF52540">
    <property type="entry name" value="P-loop containing nucleoside triphosphate hydrolases"/>
    <property type="match status" value="1"/>
</dbReference>
<sequence length="495" mass="53775">MEDMDKQKFNAKQRLEEGVSLFDLVTKCPREEGEFKIEKIIKDEFTVSMEGPEGVREEGGGGPATASKSIQGFVQEMTGKDIGRQEKGGGLTQSQSLELRTLPHLEHAMAQNSDVEAALKRISMKITPDSTEDSGRTASTHQENGGAAMPSQGSVTAETVAADLRKYTNVIVEGVAGCGKSHLLEGLTHHYGERIEVVVFHPATSYEDFVSGLRPQADGTFKGEAGVFVEMCKAAANNPEQDYLLFIDEINRANTSRVFGDLMLVLESSKRVDLSGIAKNERAALLSKRTPHTIALQTPVDPEEGGGERLRYLQVPRNLHILGTMNTTDRSVGTIDLALRRRFHWVTMHPLDGPRLRAALDSQGGDREHLDGLIQWYAATNERLQTHVGPDARLGHSYFFGADRSVADVATDLLNQLKEVVATFNIQDSKIKGIVGSGAPVGDQAWTIVLKGQGLGRRPEIEANKRAVQLDEQSSVDEGGSGSSEDVDTASNQGS</sequence>
<dbReference type="GO" id="GO:0005524">
    <property type="term" value="F:ATP binding"/>
    <property type="evidence" value="ECO:0007669"/>
    <property type="project" value="InterPro"/>
</dbReference>
<evidence type="ECO:0000259" key="2">
    <source>
        <dbReference type="SMART" id="SM00382"/>
    </source>
</evidence>
<comment type="caution">
    <text evidence="3">The sequence shown here is derived from an EMBL/GenBank/DDBJ whole genome shotgun (WGS) entry which is preliminary data.</text>
</comment>
<dbReference type="InterPro" id="IPR011704">
    <property type="entry name" value="ATPase_dyneun-rel_AAA"/>
</dbReference>
<dbReference type="Pfam" id="PF07728">
    <property type="entry name" value="AAA_5"/>
    <property type="match status" value="1"/>
</dbReference>
<dbReference type="PANTHER" id="PTHR37291">
    <property type="entry name" value="5-METHYLCYTOSINE-SPECIFIC RESTRICTION ENZYME B"/>
    <property type="match status" value="1"/>
</dbReference>
<feature type="region of interest" description="Disordered" evidence="1">
    <location>
        <begin position="464"/>
        <end position="495"/>
    </location>
</feature>
<evidence type="ECO:0000313" key="4">
    <source>
        <dbReference type="Proteomes" id="UP000249516"/>
    </source>
</evidence>
<dbReference type="Proteomes" id="UP000249516">
    <property type="component" value="Unassembled WGS sequence"/>
</dbReference>
<dbReference type="PANTHER" id="PTHR37291:SF1">
    <property type="entry name" value="TYPE IV METHYL-DIRECTED RESTRICTION ENZYME ECOKMCRB SUBUNIT"/>
    <property type="match status" value="1"/>
</dbReference>
<dbReference type="EMBL" id="PNJG02000001">
    <property type="protein sequence ID" value="RKQ37101.1"/>
    <property type="molecule type" value="Genomic_DNA"/>
</dbReference>
<evidence type="ECO:0000313" key="3">
    <source>
        <dbReference type="EMBL" id="RKQ37101.1"/>
    </source>
</evidence>
<evidence type="ECO:0000256" key="1">
    <source>
        <dbReference type="SAM" id="MobiDB-lite"/>
    </source>
</evidence>
<dbReference type="InterPro" id="IPR052934">
    <property type="entry name" value="Methyl-DNA_Rec/Restrict_Enz"/>
</dbReference>
<accession>A0A495AAI6</accession>
<gene>
    <name evidence="3" type="ORF">C1C97_005865</name>
</gene>
<reference evidence="3 4" key="1">
    <citation type="submission" date="2018-10" db="EMBL/GenBank/DDBJ databases">
        <title>Kocuria tytouropygialis sp. nov., isolated from the uropygial gland of an American barn owl (Tyto furcata).</title>
        <authorList>
            <person name="Braun M.S."/>
            <person name="Wang E."/>
            <person name="Zimmermann S."/>
            <person name="Wagner H."/>
            <person name="Wink M."/>
        </authorList>
    </citation>
    <scope>NUCLEOTIDE SEQUENCE [LARGE SCALE GENOMIC DNA]</scope>
    <source>
        <strain evidence="3 4">442</strain>
    </source>
</reference>
<dbReference type="SMART" id="SM00382">
    <property type="entry name" value="AAA"/>
    <property type="match status" value="1"/>
</dbReference>
<proteinExistence type="predicted"/>
<protein>
    <recommendedName>
        <fullName evidence="2">AAA+ ATPase domain-containing protein</fullName>
    </recommendedName>
</protein>
<feature type="region of interest" description="Disordered" evidence="1">
    <location>
        <begin position="126"/>
        <end position="154"/>
    </location>
</feature>
<dbReference type="GO" id="GO:0016887">
    <property type="term" value="F:ATP hydrolysis activity"/>
    <property type="evidence" value="ECO:0007669"/>
    <property type="project" value="InterPro"/>
</dbReference>
<name>A0A495AAI6_9MICC</name>